<feature type="binding site" evidence="5">
    <location>
        <position position="211"/>
    </location>
    <ligand>
        <name>Mg(2+)</name>
        <dbReference type="ChEBI" id="CHEBI:18420"/>
        <label>1</label>
        <note>catalytic</note>
    </ligand>
</feature>
<evidence type="ECO:0000313" key="6">
    <source>
        <dbReference type="EMBL" id="AHI23130.1"/>
    </source>
</evidence>
<dbReference type="GO" id="GO:0046854">
    <property type="term" value="P:phosphatidylinositol phosphate biosynthetic process"/>
    <property type="evidence" value="ECO:0007669"/>
    <property type="project" value="InterPro"/>
</dbReference>
<dbReference type="GO" id="GO:0006020">
    <property type="term" value="P:inositol metabolic process"/>
    <property type="evidence" value="ECO:0007669"/>
    <property type="project" value="TreeGrafter"/>
</dbReference>
<sequence length="281" mass="29581">MSDLRELYHIGEAVLDTAEDMFLAGLGAAPAHMKHRGDFATEIDLSIERYLRSTLQQLTGIPVVGEEFGGDKGSPQWVVDPVDGTANFAAGNPMCAVLLSLIVDDEPVIGLTSVPVTRQRFGAFKGSPLFVNGVAQPPLKERPAVAAHVGFSSVSSPANSGFSSMLRQGVLAGLTTTHLRPRITGSVGIDLAFTAAGIFEGAVSFSPFLWDNAAGVALVRAAGGVVTDINGDPWVPGSTGAVVGSERGHSTILELVKKYRFPVHLDKHVEPDDDEHDGAED</sequence>
<dbReference type="HOGENOM" id="CLU_044118_0_2_11"/>
<accession>W5Y2L7</accession>
<dbReference type="STRING" id="1224164.B843_08725"/>
<dbReference type="PANTHER" id="PTHR20854:SF4">
    <property type="entry name" value="INOSITOL-1-MONOPHOSPHATASE-RELATED"/>
    <property type="match status" value="1"/>
</dbReference>
<keyword evidence="4 5" id="KW-0460">Magnesium</keyword>
<organism evidence="6 7">
    <name type="scientific">Corynebacterium vitaeruminis DSM 20294</name>
    <dbReference type="NCBI Taxonomy" id="1224164"/>
    <lineage>
        <taxon>Bacteria</taxon>
        <taxon>Bacillati</taxon>
        <taxon>Actinomycetota</taxon>
        <taxon>Actinomycetes</taxon>
        <taxon>Mycobacteriales</taxon>
        <taxon>Corynebacteriaceae</taxon>
        <taxon>Corynebacterium</taxon>
    </lineage>
</organism>
<dbReference type="EC" id="3.1.3.25" evidence="2"/>
<dbReference type="CDD" id="cd01637">
    <property type="entry name" value="IMPase_like"/>
    <property type="match status" value="1"/>
</dbReference>
<dbReference type="RefSeq" id="WP_025253148.1">
    <property type="nucleotide sequence ID" value="NZ_CP004353.1"/>
</dbReference>
<comment type="catalytic activity">
    <reaction evidence="1">
        <text>a myo-inositol phosphate + H2O = myo-inositol + phosphate</text>
        <dbReference type="Rhea" id="RHEA:24056"/>
        <dbReference type="ChEBI" id="CHEBI:15377"/>
        <dbReference type="ChEBI" id="CHEBI:17268"/>
        <dbReference type="ChEBI" id="CHEBI:43474"/>
        <dbReference type="ChEBI" id="CHEBI:84139"/>
        <dbReference type="EC" id="3.1.3.25"/>
    </reaction>
</comment>
<proteinExistence type="predicted"/>
<dbReference type="PROSITE" id="PS00630">
    <property type="entry name" value="IMP_2"/>
    <property type="match status" value="1"/>
</dbReference>
<dbReference type="PANTHER" id="PTHR20854">
    <property type="entry name" value="INOSITOL MONOPHOSPHATASE"/>
    <property type="match status" value="1"/>
</dbReference>
<dbReference type="PATRIC" id="fig|1224164.3.peg.1760"/>
<name>W5Y2L7_9CORY</name>
<feature type="binding site" evidence="5">
    <location>
        <position position="83"/>
    </location>
    <ligand>
        <name>Mg(2+)</name>
        <dbReference type="ChEBI" id="CHEBI:18420"/>
        <label>1</label>
        <note>catalytic</note>
    </ligand>
</feature>
<reference evidence="6 7" key="1">
    <citation type="submission" date="2013-02" db="EMBL/GenBank/DDBJ databases">
        <title>The complete genome sequence of Corynebacterium vitaeruminis DSM 20294.</title>
        <authorList>
            <person name="Ruckert C."/>
            <person name="Albersmeier A."/>
            <person name="Kalinowski J."/>
        </authorList>
    </citation>
    <scope>NUCLEOTIDE SEQUENCE [LARGE SCALE GENOMIC DNA]</scope>
    <source>
        <strain evidence="7">ATCC 10234</strain>
    </source>
</reference>
<keyword evidence="3 5" id="KW-0479">Metal-binding</keyword>
<evidence type="ECO:0000256" key="2">
    <source>
        <dbReference type="ARBA" id="ARBA00013106"/>
    </source>
</evidence>
<evidence type="ECO:0000256" key="4">
    <source>
        <dbReference type="ARBA" id="ARBA00022842"/>
    </source>
</evidence>
<dbReference type="InterPro" id="IPR020550">
    <property type="entry name" value="Inositol_monophosphatase_CS"/>
</dbReference>
<gene>
    <name evidence="6" type="ORF">B843_08725</name>
</gene>
<dbReference type="eggNOG" id="COG0483">
    <property type="taxonomic scope" value="Bacteria"/>
</dbReference>
<dbReference type="InterPro" id="IPR000760">
    <property type="entry name" value="Inositol_monophosphatase-like"/>
</dbReference>
<dbReference type="KEGG" id="cvt:B843_08725"/>
<dbReference type="GO" id="GO:0008934">
    <property type="term" value="F:inositol monophosphate 1-phosphatase activity"/>
    <property type="evidence" value="ECO:0007669"/>
    <property type="project" value="TreeGrafter"/>
</dbReference>
<evidence type="ECO:0000256" key="1">
    <source>
        <dbReference type="ARBA" id="ARBA00001033"/>
    </source>
</evidence>
<dbReference type="Proteomes" id="UP000019222">
    <property type="component" value="Chromosome"/>
</dbReference>
<dbReference type="SUPFAM" id="SSF56655">
    <property type="entry name" value="Carbohydrate phosphatase"/>
    <property type="match status" value="1"/>
</dbReference>
<dbReference type="GO" id="GO:0046872">
    <property type="term" value="F:metal ion binding"/>
    <property type="evidence" value="ECO:0007669"/>
    <property type="project" value="UniProtKB-KW"/>
</dbReference>
<dbReference type="Gene3D" id="3.40.190.80">
    <property type="match status" value="1"/>
</dbReference>
<dbReference type="Pfam" id="PF00459">
    <property type="entry name" value="Inositol_P"/>
    <property type="match status" value="1"/>
</dbReference>
<dbReference type="Gene3D" id="3.30.540.10">
    <property type="entry name" value="Fructose-1,6-Bisphosphatase, subunit A, domain 1"/>
    <property type="match status" value="1"/>
</dbReference>
<evidence type="ECO:0000313" key="7">
    <source>
        <dbReference type="Proteomes" id="UP000019222"/>
    </source>
</evidence>
<dbReference type="AlphaFoldDB" id="W5Y2L7"/>
<comment type="cofactor">
    <cofactor evidence="5">
        <name>Mg(2+)</name>
        <dbReference type="ChEBI" id="CHEBI:18420"/>
    </cofactor>
</comment>
<feature type="binding site" evidence="5">
    <location>
        <position position="66"/>
    </location>
    <ligand>
        <name>Mg(2+)</name>
        <dbReference type="ChEBI" id="CHEBI:18420"/>
        <label>1</label>
        <note>catalytic</note>
    </ligand>
</feature>
<dbReference type="GO" id="GO:0007165">
    <property type="term" value="P:signal transduction"/>
    <property type="evidence" value="ECO:0007669"/>
    <property type="project" value="TreeGrafter"/>
</dbReference>
<protein>
    <recommendedName>
        <fullName evidence="2">inositol-phosphate phosphatase</fullName>
        <ecNumber evidence="2">3.1.3.25</ecNumber>
    </recommendedName>
</protein>
<evidence type="ECO:0000256" key="5">
    <source>
        <dbReference type="PIRSR" id="PIRSR600760-2"/>
    </source>
</evidence>
<keyword evidence="7" id="KW-1185">Reference proteome</keyword>
<dbReference type="EMBL" id="CP004353">
    <property type="protein sequence ID" value="AHI23130.1"/>
    <property type="molecule type" value="Genomic_DNA"/>
</dbReference>
<feature type="binding site" evidence="5">
    <location>
        <position position="80"/>
    </location>
    <ligand>
        <name>Mg(2+)</name>
        <dbReference type="ChEBI" id="CHEBI:18420"/>
        <label>1</label>
        <note>catalytic</note>
    </ligand>
</feature>
<dbReference type="PRINTS" id="PR00377">
    <property type="entry name" value="IMPHPHTASES"/>
</dbReference>
<evidence type="ECO:0000256" key="3">
    <source>
        <dbReference type="ARBA" id="ARBA00022723"/>
    </source>
</evidence>